<evidence type="ECO:0000256" key="1">
    <source>
        <dbReference type="ARBA" id="ARBA00004496"/>
    </source>
</evidence>
<dbReference type="OrthoDB" id="5273213at2759"/>
<comment type="similarity">
    <text evidence="2">Belongs to the TBCE family.</text>
</comment>
<dbReference type="GO" id="GO:0005634">
    <property type="term" value="C:nucleus"/>
    <property type="evidence" value="ECO:0007669"/>
    <property type="project" value="TreeGrafter"/>
</dbReference>
<dbReference type="PROSITE" id="PS00845">
    <property type="entry name" value="CAP_GLY_1"/>
    <property type="match status" value="1"/>
</dbReference>
<evidence type="ECO:0000256" key="2">
    <source>
        <dbReference type="ARBA" id="ARBA00006286"/>
    </source>
</evidence>
<evidence type="ECO:0000259" key="8">
    <source>
        <dbReference type="PROSITE" id="PS50245"/>
    </source>
</evidence>
<dbReference type="Gene3D" id="2.30.30.190">
    <property type="entry name" value="CAP Gly-rich-like domain"/>
    <property type="match status" value="1"/>
</dbReference>
<comment type="subunit">
    <text evidence="7">Supercomplex made of cofactors A to E. Cofactors A and D function by capturing and stabilizing tubulin in a quasi-native conformation. Cofactor E binds to the cofactor D-tubulin complex; interaction with cofactor C then causes the release of tubulin polypeptides that are committed to the native state.</text>
</comment>
<dbReference type="WBParaSite" id="GPUH_0001845101-mRNA-1">
    <property type="protein sequence ID" value="GPUH_0001845101-mRNA-1"/>
    <property type="gene ID" value="GPUH_0001845101"/>
</dbReference>
<sequence>MRNVTSIETGTRVDVRGRRGTVRYVGPIEGYQGEWIGIDWDDPETGKHDGSVNGKQYFKARGCLFFSKSVDKVHV</sequence>
<dbReference type="PANTHER" id="PTHR18916">
    <property type="entry name" value="DYNACTIN 1-RELATED MICROTUBULE-BINDING"/>
    <property type="match status" value="1"/>
</dbReference>
<dbReference type="GO" id="GO:0031122">
    <property type="term" value="P:cytoplasmic microtubule organization"/>
    <property type="evidence" value="ECO:0007669"/>
    <property type="project" value="TreeGrafter"/>
</dbReference>
<evidence type="ECO:0000256" key="7">
    <source>
        <dbReference type="ARBA" id="ARBA00026055"/>
    </source>
</evidence>
<evidence type="ECO:0000256" key="5">
    <source>
        <dbReference type="ARBA" id="ARBA00022737"/>
    </source>
</evidence>
<dbReference type="AlphaFoldDB" id="A0A183EBT5"/>
<dbReference type="GO" id="GO:0035371">
    <property type="term" value="C:microtubule plus-end"/>
    <property type="evidence" value="ECO:0007669"/>
    <property type="project" value="TreeGrafter"/>
</dbReference>
<dbReference type="FunFam" id="2.30.30.190:FF:000016">
    <property type="entry name" value="Tubulin-folding cofactor E"/>
    <property type="match status" value="1"/>
</dbReference>
<organism evidence="11">
    <name type="scientific">Gongylonema pulchrum</name>
    <dbReference type="NCBI Taxonomy" id="637853"/>
    <lineage>
        <taxon>Eukaryota</taxon>
        <taxon>Metazoa</taxon>
        <taxon>Ecdysozoa</taxon>
        <taxon>Nematoda</taxon>
        <taxon>Chromadorea</taxon>
        <taxon>Rhabditida</taxon>
        <taxon>Spirurina</taxon>
        <taxon>Spiruromorpha</taxon>
        <taxon>Spiruroidea</taxon>
        <taxon>Gongylonematidae</taxon>
        <taxon>Gongylonema</taxon>
    </lineage>
</organism>
<dbReference type="SUPFAM" id="SSF74924">
    <property type="entry name" value="Cap-Gly domain"/>
    <property type="match status" value="1"/>
</dbReference>
<proteinExistence type="inferred from homology"/>
<keyword evidence="6" id="KW-0143">Chaperone</keyword>
<protein>
    <submittedName>
        <fullName evidence="11">CAP-Gly domain-containing protein</fullName>
    </submittedName>
</protein>
<evidence type="ECO:0000313" key="9">
    <source>
        <dbReference type="EMBL" id="VDN31708.1"/>
    </source>
</evidence>
<dbReference type="GO" id="GO:0005938">
    <property type="term" value="C:cell cortex"/>
    <property type="evidence" value="ECO:0007669"/>
    <property type="project" value="TreeGrafter"/>
</dbReference>
<dbReference type="GO" id="GO:0051010">
    <property type="term" value="F:microtubule plus-end binding"/>
    <property type="evidence" value="ECO:0007669"/>
    <property type="project" value="TreeGrafter"/>
</dbReference>
<gene>
    <name evidence="9" type="ORF">GPUH_LOCUS18427</name>
</gene>
<dbReference type="InterPro" id="IPR000938">
    <property type="entry name" value="CAP-Gly_domain"/>
</dbReference>
<keyword evidence="10" id="KW-1185">Reference proteome</keyword>
<dbReference type="SMART" id="SM01052">
    <property type="entry name" value="CAP_GLY"/>
    <property type="match status" value="1"/>
</dbReference>
<keyword evidence="3" id="KW-0963">Cytoplasm</keyword>
<dbReference type="PANTHER" id="PTHR18916:SF90">
    <property type="entry name" value="CAP-GLY DOMAIN-CONTAINING PROTEIN"/>
    <property type="match status" value="1"/>
</dbReference>
<accession>A0A183EBT5</accession>
<dbReference type="PROSITE" id="PS50245">
    <property type="entry name" value="CAP_GLY_2"/>
    <property type="match status" value="1"/>
</dbReference>
<evidence type="ECO:0000256" key="3">
    <source>
        <dbReference type="ARBA" id="ARBA00022490"/>
    </source>
</evidence>
<keyword evidence="4" id="KW-0433">Leucine-rich repeat</keyword>
<feature type="domain" description="CAP-Gly" evidence="8">
    <location>
        <begin position="26"/>
        <end position="75"/>
    </location>
</feature>
<evidence type="ECO:0000256" key="4">
    <source>
        <dbReference type="ARBA" id="ARBA00022614"/>
    </source>
</evidence>
<name>A0A183EBT5_9BILA</name>
<dbReference type="Proteomes" id="UP000271098">
    <property type="component" value="Unassembled WGS sequence"/>
</dbReference>
<evidence type="ECO:0000313" key="10">
    <source>
        <dbReference type="Proteomes" id="UP000271098"/>
    </source>
</evidence>
<reference evidence="9 10" key="2">
    <citation type="submission" date="2018-11" db="EMBL/GenBank/DDBJ databases">
        <authorList>
            <consortium name="Pathogen Informatics"/>
        </authorList>
    </citation>
    <scope>NUCLEOTIDE SEQUENCE [LARGE SCALE GENOMIC DNA]</scope>
</reference>
<dbReference type="Pfam" id="PF01302">
    <property type="entry name" value="CAP_GLY"/>
    <property type="match status" value="1"/>
</dbReference>
<comment type="subcellular location">
    <subcellularLocation>
        <location evidence="1">Cytoplasm</location>
    </subcellularLocation>
</comment>
<evidence type="ECO:0000256" key="6">
    <source>
        <dbReference type="ARBA" id="ARBA00023186"/>
    </source>
</evidence>
<evidence type="ECO:0000313" key="11">
    <source>
        <dbReference type="WBParaSite" id="GPUH_0001845101-mRNA-1"/>
    </source>
</evidence>
<dbReference type="InterPro" id="IPR036859">
    <property type="entry name" value="CAP-Gly_dom_sf"/>
</dbReference>
<dbReference type="EMBL" id="UYRT01086747">
    <property type="protein sequence ID" value="VDN31708.1"/>
    <property type="molecule type" value="Genomic_DNA"/>
</dbReference>
<reference evidence="11" key="1">
    <citation type="submission" date="2016-06" db="UniProtKB">
        <authorList>
            <consortium name="WormBaseParasite"/>
        </authorList>
    </citation>
    <scope>IDENTIFICATION</scope>
</reference>
<keyword evidence="5" id="KW-0677">Repeat</keyword>